<gene>
    <name evidence="2" type="ORF">AB675_5707</name>
</gene>
<reference evidence="2 3" key="1">
    <citation type="submission" date="2015-06" db="EMBL/GenBank/DDBJ databases">
        <title>Draft genome of the ant-associated black yeast Phialophora attae CBS 131958.</title>
        <authorList>
            <person name="Moreno L.F."/>
            <person name="Stielow B.J."/>
            <person name="de Hoog S."/>
            <person name="Vicente V.A."/>
            <person name="Weiss V.A."/>
            <person name="de Vries M."/>
            <person name="Cruz L.M."/>
            <person name="Souza E.M."/>
        </authorList>
    </citation>
    <scope>NUCLEOTIDE SEQUENCE [LARGE SCALE GENOMIC DNA]</scope>
    <source>
        <strain evidence="2 3">CBS 131958</strain>
    </source>
</reference>
<evidence type="ECO:0000313" key="2">
    <source>
        <dbReference type="EMBL" id="KPI41864.1"/>
    </source>
</evidence>
<feature type="transmembrane region" description="Helical" evidence="1">
    <location>
        <begin position="107"/>
        <end position="132"/>
    </location>
</feature>
<dbReference type="Proteomes" id="UP000038010">
    <property type="component" value="Unassembled WGS sequence"/>
</dbReference>
<dbReference type="RefSeq" id="XP_018001827.1">
    <property type="nucleotide sequence ID" value="XM_018145943.1"/>
</dbReference>
<dbReference type="AlphaFoldDB" id="A0A0N1H6S9"/>
<comment type="caution">
    <text evidence="2">The sequence shown here is derived from an EMBL/GenBank/DDBJ whole genome shotgun (WGS) entry which is preliminary data.</text>
</comment>
<protein>
    <submittedName>
        <fullName evidence="2">Uncharacterized protein</fullName>
    </submittedName>
</protein>
<dbReference type="EMBL" id="LFJN01000008">
    <property type="protein sequence ID" value="KPI41864.1"/>
    <property type="molecule type" value="Genomic_DNA"/>
</dbReference>
<keyword evidence="3" id="KW-1185">Reference proteome</keyword>
<dbReference type="GeneID" id="28737823"/>
<keyword evidence="1" id="KW-1133">Transmembrane helix</keyword>
<evidence type="ECO:0000313" key="3">
    <source>
        <dbReference type="Proteomes" id="UP000038010"/>
    </source>
</evidence>
<sequence length="232" mass="24707">MDAVPAVLVLLIFLTSVLPTFLLGPDLTLMLSAYLRSGICYGTPSYNRSRIFSPFFDRLLVLAYFAACCYGMWQVVNGIAAGGTDETINYIGVGQSGKGILGMVKTALVLLGAALGCAPCMFLTMAEGILLWRWTRDRVGRLVARAAAGVEVLHRSQKWLALEEFVDGFVSGFEAGFEAAYDTTKARDSIEAGFDATNACDSMVDGDSSGNATIVSSDRQVTGGPSTVLKLS</sequence>
<keyword evidence="1" id="KW-0472">Membrane</keyword>
<keyword evidence="1" id="KW-0812">Transmembrane</keyword>
<dbReference type="VEuPathDB" id="FungiDB:AB675_5707"/>
<organism evidence="2 3">
    <name type="scientific">Cyphellophora attinorum</name>
    <dbReference type="NCBI Taxonomy" id="1664694"/>
    <lineage>
        <taxon>Eukaryota</taxon>
        <taxon>Fungi</taxon>
        <taxon>Dikarya</taxon>
        <taxon>Ascomycota</taxon>
        <taxon>Pezizomycotina</taxon>
        <taxon>Eurotiomycetes</taxon>
        <taxon>Chaetothyriomycetidae</taxon>
        <taxon>Chaetothyriales</taxon>
        <taxon>Cyphellophoraceae</taxon>
        <taxon>Cyphellophora</taxon>
    </lineage>
</organism>
<evidence type="ECO:0000256" key="1">
    <source>
        <dbReference type="SAM" id="Phobius"/>
    </source>
</evidence>
<name>A0A0N1H6S9_9EURO</name>
<accession>A0A0N1H6S9</accession>
<feature type="transmembrane region" description="Helical" evidence="1">
    <location>
        <begin position="55"/>
        <end position="73"/>
    </location>
</feature>
<proteinExistence type="predicted"/>
<feature type="transmembrane region" description="Helical" evidence="1">
    <location>
        <begin position="6"/>
        <end position="35"/>
    </location>
</feature>